<dbReference type="AlphaFoldDB" id="A0A2T9YDU2"/>
<proteinExistence type="predicted"/>
<gene>
    <name evidence="1" type="ORF">BB561_004843</name>
</gene>
<accession>A0A2T9YDU2</accession>
<comment type="caution">
    <text evidence="1">The sequence shown here is derived from an EMBL/GenBank/DDBJ whole genome shotgun (WGS) entry which is preliminary data.</text>
</comment>
<evidence type="ECO:0000313" key="2">
    <source>
        <dbReference type="Proteomes" id="UP000245383"/>
    </source>
</evidence>
<name>A0A2T9YDU2_9FUNG</name>
<dbReference type="Proteomes" id="UP000245383">
    <property type="component" value="Unassembled WGS sequence"/>
</dbReference>
<reference evidence="1 2" key="1">
    <citation type="journal article" date="2018" name="MBio">
        <title>Comparative Genomics Reveals the Core Gene Toolbox for the Fungus-Insect Symbiosis.</title>
        <authorList>
            <person name="Wang Y."/>
            <person name="Stata M."/>
            <person name="Wang W."/>
            <person name="Stajich J.E."/>
            <person name="White M.M."/>
            <person name="Moncalvo J.M."/>
        </authorList>
    </citation>
    <scope>NUCLEOTIDE SEQUENCE [LARGE SCALE GENOMIC DNA]</scope>
    <source>
        <strain evidence="1 2">SWE-8-4</strain>
    </source>
</reference>
<sequence>MLDTQYLYQGIQKHCSLFSPTNILPTMITGTIDLCEADYSPTSPNYTIDFLNIPETFVITSVMISLSLKPPLASVNWNDPLVKENFNFGITKYIFSKFLPEKIPMAFAETSKNMIKEYLKSMTEFYKLANSMVSTAESKTT</sequence>
<keyword evidence="2" id="KW-1185">Reference proteome</keyword>
<organism evidence="1 2">
    <name type="scientific">Smittium simulii</name>
    <dbReference type="NCBI Taxonomy" id="133385"/>
    <lineage>
        <taxon>Eukaryota</taxon>
        <taxon>Fungi</taxon>
        <taxon>Fungi incertae sedis</taxon>
        <taxon>Zoopagomycota</taxon>
        <taxon>Kickxellomycotina</taxon>
        <taxon>Harpellomycetes</taxon>
        <taxon>Harpellales</taxon>
        <taxon>Legeriomycetaceae</taxon>
        <taxon>Smittium</taxon>
    </lineage>
</organism>
<dbReference type="EMBL" id="MBFR01000254">
    <property type="protein sequence ID" value="PVU90503.1"/>
    <property type="molecule type" value="Genomic_DNA"/>
</dbReference>
<evidence type="ECO:0000313" key="1">
    <source>
        <dbReference type="EMBL" id="PVU90503.1"/>
    </source>
</evidence>
<protein>
    <submittedName>
        <fullName evidence="1">Uncharacterized protein</fullName>
    </submittedName>
</protein>